<dbReference type="SUPFAM" id="SSF102114">
    <property type="entry name" value="Radical SAM enzymes"/>
    <property type="match status" value="1"/>
</dbReference>
<evidence type="ECO:0000256" key="1">
    <source>
        <dbReference type="ARBA" id="ARBA00006100"/>
    </source>
</evidence>
<dbReference type="InterPro" id="IPR013785">
    <property type="entry name" value="Aldolase_TIM"/>
</dbReference>
<dbReference type="InterPro" id="IPR010723">
    <property type="entry name" value="HemN_C"/>
</dbReference>
<reference evidence="11 12" key="1">
    <citation type="submission" date="2015-07" db="EMBL/GenBank/DDBJ databases">
        <title>Genome sequence of Leptolinea tardivitalis DSM 16556.</title>
        <authorList>
            <person name="Hemp J."/>
            <person name="Ward L.M."/>
            <person name="Pace L.A."/>
            <person name="Fischer W.W."/>
        </authorList>
    </citation>
    <scope>NUCLEOTIDE SEQUENCE [LARGE SCALE GENOMIC DNA]</scope>
    <source>
        <strain evidence="11 12">YMTK-2</strain>
    </source>
</reference>
<dbReference type="SFLD" id="SFLDG01065">
    <property type="entry name" value="anaerobic_coproporphyrinogen-I"/>
    <property type="match status" value="1"/>
</dbReference>
<dbReference type="CDD" id="cd01335">
    <property type="entry name" value="Radical_SAM"/>
    <property type="match status" value="1"/>
</dbReference>
<dbReference type="InterPro" id="IPR006638">
    <property type="entry name" value="Elp3/MiaA/NifB-like_rSAM"/>
</dbReference>
<accession>A0A0P6WR02</accession>
<dbReference type="InterPro" id="IPR058240">
    <property type="entry name" value="rSAM_sf"/>
</dbReference>
<dbReference type="GO" id="GO:0005737">
    <property type="term" value="C:cytoplasm"/>
    <property type="evidence" value="ECO:0007669"/>
    <property type="project" value="UniProtKB-SubCell"/>
</dbReference>
<keyword evidence="3 9" id="KW-0349">Heme</keyword>
<dbReference type="OrthoDB" id="9808022at2"/>
<evidence type="ECO:0000256" key="3">
    <source>
        <dbReference type="ARBA" id="ARBA00022617"/>
    </source>
</evidence>
<evidence type="ECO:0000256" key="2">
    <source>
        <dbReference type="ARBA" id="ARBA00017228"/>
    </source>
</evidence>
<keyword evidence="4 9" id="KW-0949">S-adenosyl-L-methionine</keyword>
<keyword evidence="6 9" id="KW-0408">Iron</keyword>
<dbReference type="GO" id="GO:0006779">
    <property type="term" value="P:porphyrin-containing compound biosynthetic process"/>
    <property type="evidence" value="ECO:0007669"/>
    <property type="project" value="InterPro"/>
</dbReference>
<dbReference type="GO" id="GO:0051539">
    <property type="term" value="F:4 iron, 4 sulfur cluster binding"/>
    <property type="evidence" value="ECO:0007669"/>
    <property type="project" value="UniProtKB-UniRule"/>
</dbReference>
<dbReference type="PANTHER" id="PTHR13932">
    <property type="entry name" value="COPROPORPHYRINIGEN III OXIDASE"/>
    <property type="match status" value="1"/>
</dbReference>
<evidence type="ECO:0000256" key="5">
    <source>
        <dbReference type="ARBA" id="ARBA00022723"/>
    </source>
</evidence>
<keyword evidence="12" id="KW-1185">Reference proteome</keyword>
<dbReference type="SFLD" id="SFLDF00288">
    <property type="entry name" value="HemN-like__clustered_with_nucl"/>
    <property type="match status" value="1"/>
</dbReference>
<comment type="function">
    <text evidence="9">Probably acts as a heme chaperone, transferring heme to an unknown acceptor. Binds one molecule of heme per monomer, possibly covalently. Binds 1 [4Fe-4S] cluster. The cluster is coordinated with 3 cysteines and an exchangeable S-adenosyl-L-methionine.</text>
</comment>
<dbReference type="EMBL" id="LGCK01000011">
    <property type="protein sequence ID" value="KPL71310.1"/>
    <property type="molecule type" value="Genomic_DNA"/>
</dbReference>
<keyword evidence="7 9" id="KW-0411">Iron-sulfur</keyword>
<evidence type="ECO:0000256" key="4">
    <source>
        <dbReference type="ARBA" id="ARBA00022691"/>
    </source>
</evidence>
<dbReference type="InterPro" id="IPR004559">
    <property type="entry name" value="HemW-like"/>
</dbReference>
<comment type="caution">
    <text evidence="11">The sequence shown here is derived from an EMBL/GenBank/DDBJ whole genome shotgun (WGS) entry which is preliminary data.</text>
</comment>
<dbReference type="InterPro" id="IPR034505">
    <property type="entry name" value="Coproporphyrinogen-III_oxidase"/>
</dbReference>
<evidence type="ECO:0000313" key="11">
    <source>
        <dbReference type="EMBL" id="KPL71310.1"/>
    </source>
</evidence>
<keyword evidence="9" id="KW-0004">4Fe-4S</keyword>
<comment type="subcellular location">
    <subcellularLocation>
        <location evidence="9">Cytoplasm</location>
    </subcellularLocation>
</comment>
<proteinExistence type="inferred from homology"/>
<dbReference type="PROSITE" id="PS51918">
    <property type="entry name" value="RADICAL_SAM"/>
    <property type="match status" value="1"/>
</dbReference>
<evidence type="ECO:0000259" key="10">
    <source>
        <dbReference type="PROSITE" id="PS51918"/>
    </source>
</evidence>
<evidence type="ECO:0000256" key="8">
    <source>
        <dbReference type="ARBA" id="ARBA00023186"/>
    </source>
</evidence>
<keyword evidence="9" id="KW-0963">Cytoplasm</keyword>
<gene>
    <name evidence="11" type="ORF">ADM99_11460</name>
</gene>
<dbReference type="GO" id="GO:0046872">
    <property type="term" value="F:metal ion binding"/>
    <property type="evidence" value="ECO:0007669"/>
    <property type="project" value="UniProtKB-UniRule"/>
</dbReference>
<keyword evidence="5 9" id="KW-0479">Metal-binding</keyword>
<dbReference type="Pfam" id="PF06969">
    <property type="entry name" value="HemN_C"/>
    <property type="match status" value="1"/>
</dbReference>
<dbReference type="Gene3D" id="3.20.20.70">
    <property type="entry name" value="Aldolase class I"/>
    <property type="match status" value="1"/>
</dbReference>
<comment type="similarity">
    <text evidence="1">Belongs to the anaerobic coproporphyrinogen-III oxidase family. HemW subfamily.</text>
</comment>
<dbReference type="SMART" id="SM00729">
    <property type="entry name" value="Elp3"/>
    <property type="match status" value="1"/>
</dbReference>
<keyword evidence="8 9" id="KW-0143">Chaperone</keyword>
<dbReference type="RefSeq" id="WP_062423435.1">
    <property type="nucleotide sequence ID" value="NZ_BBYA01000015.1"/>
</dbReference>
<dbReference type="AlphaFoldDB" id="A0A0P6WR02"/>
<dbReference type="NCBIfam" id="TIGR00539">
    <property type="entry name" value="hemN_rel"/>
    <property type="match status" value="1"/>
</dbReference>
<dbReference type="Proteomes" id="UP000050430">
    <property type="component" value="Unassembled WGS sequence"/>
</dbReference>
<dbReference type="SFLD" id="SFLDS00029">
    <property type="entry name" value="Radical_SAM"/>
    <property type="match status" value="1"/>
</dbReference>
<dbReference type="PATRIC" id="fig|229920.5.peg.3498"/>
<name>A0A0P6WR02_9CHLR</name>
<dbReference type="GO" id="GO:0004109">
    <property type="term" value="F:coproporphyrinogen oxidase activity"/>
    <property type="evidence" value="ECO:0007669"/>
    <property type="project" value="InterPro"/>
</dbReference>
<dbReference type="Pfam" id="PF04055">
    <property type="entry name" value="Radical_SAM"/>
    <property type="match status" value="1"/>
</dbReference>
<dbReference type="STRING" id="229920.ADM99_11460"/>
<evidence type="ECO:0000256" key="6">
    <source>
        <dbReference type="ARBA" id="ARBA00023004"/>
    </source>
</evidence>
<evidence type="ECO:0000313" key="12">
    <source>
        <dbReference type="Proteomes" id="UP000050430"/>
    </source>
</evidence>
<evidence type="ECO:0000256" key="7">
    <source>
        <dbReference type="ARBA" id="ARBA00023014"/>
    </source>
</evidence>
<dbReference type="SFLD" id="SFLDF00562">
    <property type="entry name" value="HemN-like__clustered_with_heat"/>
    <property type="match status" value="1"/>
</dbReference>
<feature type="domain" description="Radical SAM core" evidence="10">
    <location>
        <begin position="1"/>
        <end position="230"/>
    </location>
</feature>
<organism evidence="11 12">
    <name type="scientific">Leptolinea tardivitalis</name>
    <dbReference type="NCBI Taxonomy" id="229920"/>
    <lineage>
        <taxon>Bacteria</taxon>
        <taxon>Bacillati</taxon>
        <taxon>Chloroflexota</taxon>
        <taxon>Anaerolineae</taxon>
        <taxon>Anaerolineales</taxon>
        <taxon>Anaerolineaceae</taxon>
        <taxon>Leptolinea</taxon>
    </lineage>
</organism>
<sequence>MDSSLYIHIPFCKRRCGYCDFVTFAGFERMIPEYIRAIEKQINLVGEGNQIKTLYFGGGTPSLISPNVYKDVFTCIRNNFFLLPEAEITLEANPGTIDWHSLDEYRKLGFNRISFGMQSAIKNELDLLDRAHTPQELNSAVSLARDAGFANINLDLIFGLPGQKLSDWKFSLEKALELDPEHLSLYSLIIEENTPLALKISQGTIQEPDDDLAAEEYEWSCAFLEKAGYRHYEISNWAKSSQTNDFRCKHNLQYWHLLPYYGLGCGAVGFLPRDSCRMSTTSSILMENAKWIGRYIKSINLACESREVFPFIQTVDRSYEISTFMFMGFRLLEEGINPVDFFQRFGVPLDEIVGEKIKQLLSSNLVEISPEGHYRLTRQAWLVANRVFREFVDE</sequence>
<dbReference type="InterPro" id="IPR007197">
    <property type="entry name" value="rSAM"/>
</dbReference>
<evidence type="ECO:0000256" key="9">
    <source>
        <dbReference type="RuleBase" id="RU364116"/>
    </source>
</evidence>
<dbReference type="PANTHER" id="PTHR13932:SF5">
    <property type="entry name" value="RADICAL S-ADENOSYL METHIONINE DOMAIN-CONTAINING PROTEIN 1, MITOCHONDRIAL"/>
    <property type="match status" value="1"/>
</dbReference>
<protein>
    <recommendedName>
        <fullName evidence="2 9">Heme chaperone HemW</fullName>
    </recommendedName>
</protein>